<reference evidence="3" key="1">
    <citation type="submission" date="2016-11" db="EMBL/GenBank/DDBJ databases">
        <authorList>
            <person name="Varghese N."/>
            <person name="Submissions S."/>
        </authorList>
    </citation>
    <scope>NUCLEOTIDE SEQUENCE [LARGE SCALE GENOMIC DNA]</scope>
    <source>
        <strain evidence="3">DSM 22623</strain>
    </source>
</reference>
<keyword evidence="3" id="KW-1185">Reference proteome</keyword>
<dbReference type="STRING" id="570521.SAMN04488508_10254"/>
<sequence>MKWINSQMVIWLVIQLLMLLFTMSSQEQESLIIFWMTLPFAILNCIAIAIIWFGKPKTGSILFFIGSVLFIPIGIIGAIGARKNLNQIKKEKFINTI</sequence>
<dbReference type="AlphaFoldDB" id="A0A1M6CCR1"/>
<dbReference type="OrthoDB" id="1445137at2"/>
<keyword evidence="1" id="KW-1133">Transmembrane helix</keyword>
<dbReference type="RefSeq" id="WP_073314576.1">
    <property type="nucleotide sequence ID" value="NZ_FQYP01000002.1"/>
</dbReference>
<keyword evidence="1" id="KW-0812">Transmembrane</keyword>
<dbReference type="Proteomes" id="UP000184432">
    <property type="component" value="Unassembled WGS sequence"/>
</dbReference>
<feature type="transmembrane region" description="Helical" evidence="1">
    <location>
        <begin position="31"/>
        <end position="54"/>
    </location>
</feature>
<name>A0A1M6CCR1_9FLAO</name>
<gene>
    <name evidence="2" type="ORF">SAMN04488508_10254</name>
</gene>
<organism evidence="2 3">
    <name type="scientific">Aquimarina spongiae</name>
    <dbReference type="NCBI Taxonomy" id="570521"/>
    <lineage>
        <taxon>Bacteria</taxon>
        <taxon>Pseudomonadati</taxon>
        <taxon>Bacteroidota</taxon>
        <taxon>Flavobacteriia</taxon>
        <taxon>Flavobacteriales</taxon>
        <taxon>Flavobacteriaceae</taxon>
        <taxon>Aquimarina</taxon>
    </lineage>
</organism>
<evidence type="ECO:0008006" key="4">
    <source>
        <dbReference type="Google" id="ProtNLM"/>
    </source>
</evidence>
<keyword evidence="1" id="KW-0472">Membrane</keyword>
<proteinExistence type="predicted"/>
<evidence type="ECO:0000313" key="2">
    <source>
        <dbReference type="EMBL" id="SHI58786.1"/>
    </source>
</evidence>
<dbReference type="EMBL" id="FQYP01000002">
    <property type="protein sequence ID" value="SHI58786.1"/>
    <property type="molecule type" value="Genomic_DNA"/>
</dbReference>
<evidence type="ECO:0000313" key="3">
    <source>
        <dbReference type="Proteomes" id="UP000184432"/>
    </source>
</evidence>
<feature type="transmembrane region" description="Helical" evidence="1">
    <location>
        <begin position="60"/>
        <end position="81"/>
    </location>
</feature>
<evidence type="ECO:0000256" key="1">
    <source>
        <dbReference type="SAM" id="Phobius"/>
    </source>
</evidence>
<accession>A0A1M6CCR1</accession>
<feature type="transmembrane region" description="Helical" evidence="1">
    <location>
        <begin position="6"/>
        <end position="24"/>
    </location>
</feature>
<protein>
    <recommendedName>
        <fullName evidence="4">Phospholipase_D-nuclease N-terminal</fullName>
    </recommendedName>
</protein>